<sequence length="942" mass="102809">MSKLVIVESPTKARTIRQYLPTGYRVEASMGHVRDLPASADEVPAKVKGEDWATLGVNVAASFEPLYVIPKKKQKVVKELKAALADADELVLATDEDREGESISWHLKELLKPKVPIKRMVFHEITREAIRKALNNCRTLNEDLVHAQETRRILDRLVGYTLSPLLWKKIAPGLSAGRVQSVAVRLLVQRERERQAFKSGTYWDLKALLAKDKSDFEAKLVSLSGRRLATGSDFDASTGQLSAGRNVVLLNAEDAAALKDRLDGKPWSVSAVDERPTTRKPSPPFTTSTLQQEANRKLRISARDTMRVAQSLYEQGFITYMRTDSVHLSDQAVTAARSCVEHKYGKNYLSPKPRQYKTKSKGAQEAHEAIRPAGETFRTPQDTGLSGRELSLYDLIWKRTVACQMADARLTQTSVRLQVEDAEFRASGKRIDFPGFFRAYVEGSDDPEAALEDREAILPHLGVGDRPDCRTLEALSHDTQPPARFTEASLVKTLESEGIGRPSTYATIMGTIVDRGYVLMRNSTLIPTFTAFAVTGLLEEHFPDLVDPGFTARMEQTLDDIATGGVQSVPYLETFYSGDRGLENQVKERETNIDPATAKAISMATLEDAIVRIGRYGPYVEVKADGAEPVTASLPEDLTPADLDPDRIQTLVRQKLEGPDKVGLHPETGEPIYLLVGRYGPYVQLGDKTETNKQPKRASLPKGTPPEELTLEQAVGLLKLPRLLGTHPETNRPVKAGVGPYGPYIVHERGKNEQGKVVKDYRSLKKEDDVLSVGLERALELLAQPKAGRGRGTKPPLRALGNHPEDGEPVNLFDGKYGPYVSHGKVNASLPDGATPDNITLEQAIAAIAAKGPTKSRSKSSKSGKSTATKSRTVSKSASASSSKTTKSTAKAKSSKSKSSESKSSADKSSSSTSTSTNGQSADSTASKKTTGKTTGRSKKVT</sequence>
<feature type="region of interest" description="Disordered" evidence="9">
    <location>
        <begin position="786"/>
        <end position="809"/>
    </location>
</feature>
<dbReference type="SUPFAM" id="SSF56712">
    <property type="entry name" value="Prokaryotic type I DNA topoisomerase"/>
    <property type="match status" value="1"/>
</dbReference>
<evidence type="ECO:0000256" key="2">
    <source>
        <dbReference type="ARBA" id="ARBA00009446"/>
    </source>
</evidence>
<dbReference type="STRING" id="582515.KR51_00031570"/>
<keyword evidence="7 8" id="KW-0413">Isomerase</keyword>
<feature type="site" description="Interaction with DNA" evidence="8">
    <location>
        <position position="155"/>
    </location>
</feature>
<dbReference type="InterPro" id="IPR003602">
    <property type="entry name" value="Topo_IA_DNA-bd_dom"/>
</dbReference>
<dbReference type="PANTHER" id="PTHR42785">
    <property type="entry name" value="DNA TOPOISOMERASE, TYPE IA, CORE"/>
    <property type="match status" value="1"/>
</dbReference>
<feature type="domain" description="Toprim" evidence="10">
    <location>
        <begin position="2"/>
        <end position="126"/>
    </location>
</feature>
<keyword evidence="13" id="KW-1185">Reference proteome</keyword>
<evidence type="ECO:0000256" key="3">
    <source>
        <dbReference type="ARBA" id="ARBA00022723"/>
    </source>
</evidence>
<name>U5D6E6_9CHRO</name>
<feature type="site" description="Interaction with DNA" evidence="8">
    <location>
        <position position="152"/>
    </location>
</feature>
<evidence type="ECO:0000259" key="10">
    <source>
        <dbReference type="PROSITE" id="PS50880"/>
    </source>
</evidence>
<feature type="region of interest" description="Disordered" evidence="9">
    <location>
        <begin position="273"/>
        <end position="292"/>
    </location>
</feature>
<feature type="region of interest" description="Disordered" evidence="9">
    <location>
        <begin position="850"/>
        <end position="942"/>
    </location>
</feature>
<dbReference type="InterPro" id="IPR023406">
    <property type="entry name" value="Topo_IA_AS"/>
</dbReference>
<feature type="site" description="Interaction with DNA" evidence="8">
    <location>
        <position position="151"/>
    </location>
</feature>
<reference evidence="12 13" key="1">
    <citation type="submission" date="2013-05" db="EMBL/GenBank/DDBJ databases">
        <title>Draft genome sequence of Rubidibacter lacunae KORDI 51-2.</title>
        <authorList>
            <person name="Choi D.H."/>
            <person name="Noh J.H."/>
            <person name="Kwon K.-K."/>
            <person name="Lee J.-H."/>
            <person name="Ryu J.-Y."/>
        </authorList>
    </citation>
    <scope>NUCLEOTIDE SEQUENCE [LARGE SCALE GENOMIC DNA]</scope>
    <source>
        <strain evidence="12 13">KORDI 51-2</strain>
    </source>
</reference>
<comment type="similarity">
    <text evidence="2 8">Belongs to the type IA topoisomerase family.</text>
</comment>
<dbReference type="Gene3D" id="2.70.20.10">
    <property type="entry name" value="Topoisomerase I, domain 3"/>
    <property type="match status" value="1"/>
</dbReference>
<keyword evidence="5 8" id="KW-0799">Topoisomerase</keyword>
<dbReference type="NCBIfam" id="TIGR01051">
    <property type="entry name" value="topA_bact"/>
    <property type="match status" value="1"/>
</dbReference>
<feature type="site" description="Interaction with DNA" evidence="8">
    <location>
        <position position="167"/>
    </location>
</feature>
<dbReference type="Pfam" id="PF01131">
    <property type="entry name" value="Topoisom_bac"/>
    <property type="match status" value="1"/>
</dbReference>
<dbReference type="SMART" id="SM00436">
    <property type="entry name" value="TOP1Bc"/>
    <property type="match status" value="1"/>
</dbReference>
<dbReference type="InterPro" id="IPR025589">
    <property type="entry name" value="Toprim_C_rpt"/>
</dbReference>
<dbReference type="GO" id="GO:0003917">
    <property type="term" value="F:DNA topoisomerase type I (single strand cut, ATP-independent) activity"/>
    <property type="evidence" value="ECO:0007669"/>
    <property type="project" value="UniProtKB-UniRule"/>
</dbReference>
<dbReference type="PROSITE" id="PS50880">
    <property type="entry name" value="TOPRIM"/>
    <property type="match status" value="1"/>
</dbReference>
<keyword evidence="4" id="KW-0460">Magnesium</keyword>
<dbReference type="eggNOG" id="COG0550">
    <property type="taxonomic scope" value="Bacteria"/>
</dbReference>
<dbReference type="SMART" id="SM00437">
    <property type="entry name" value="TOP1Ac"/>
    <property type="match status" value="1"/>
</dbReference>
<dbReference type="Gene3D" id="1.10.290.10">
    <property type="entry name" value="Topoisomerase I, domain 4"/>
    <property type="match status" value="1"/>
</dbReference>
<dbReference type="CDD" id="cd00186">
    <property type="entry name" value="TOP1Ac"/>
    <property type="match status" value="1"/>
</dbReference>
<dbReference type="OrthoDB" id="9804262at2"/>
<evidence type="ECO:0000313" key="12">
    <source>
        <dbReference type="EMBL" id="ERN40218.1"/>
    </source>
</evidence>
<comment type="subunit">
    <text evidence="8">Monomer.</text>
</comment>
<dbReference type="InterPro" id="IPR013826">
    <property type="entry name" value="Topo_IA_cen_sub3"/>
</dbReference>
<dbReference type="InterPro" id="IPR034149">
    <property type="entry name" value="TOPRIM_TopoI"/>
</dbReference>
<dbReference type="InterPro" id="IPR000380">
    <property type="entry name" value="Topo_IA"/>
</dbReference>
<dbReference type="InterPro" id="IPR003601">
    <property type="entry name" value="Topo_IA_2"/>
</dbReference>
<evidence type="ECO:0000256" key="4">
    <source>
        <dbReference type="ARBA" id="ARBA00022842"/>
    </source>
</evidence>
<dbReference type="InterPro" id="IPR005733">
    <property type="entry name" value="TopoI_bac-type"/>
</dbReference>
<feature type="site" description="Interaction with DNA" evidence="8">
    <location>
        <position position="160"/>
    </location>
</feature>
<protein>
    <recommendedName>
        <fullName evidence="8">DNA topoisomerase 1</fullName>
        <ecNumber evidence="8">5.6.2.1</ecNumber>
    </recommendedName>
    <alternativeName>
        <fullName evidence="8">DNA topoisomerase I</fullName>
    </alternativeName>
</protein>
<feature type="site" description="Interaction with DNA" evidence="8">
    <location>
        <position position="32"/>
    </location>
</feature>
<comment type="function">
    <text evidence="8">Releases the supercoiling and torsional tension of DNA, which is introduced during the DNA replication and transcription, by transiently cleaving and rejoining one strand of the DNA duplex. Introduces a single-strand break via transesterification at a target site in duplex DNA. The scissile phosphodiester is attacked by the catalytic tyrosine of the enzyme, resulting in the formation of a DNA-(5'-phosphotyrosyl)-enzyme intermediate and the expulsion of a 3'-OH DNA strand. The free DNA strand then undergoes passage around the unbroken strand, thus removing DNA supercoils. Finally, in the religation step, the DNA 3'-OH attacks the covalent intermediate to expel the active-site tyrosine and restore the DNA phosphodiester backbone.</text>
</comment>
<dbReference type="FunCoup" id="U5D6E6">
    <property type="interactions" value="336"/>
</dbReference>
<dbReference type="CDD" id="cd03363">
    <property type="entry name" value="TOPRIM_TopoIA_TopoI"/>
    <property type="match status" value="1"/>
</dbReference>
<dbReference type="Gene3D" id="3.40.50.140">
    <property type="match status" value="1"/>
</dbReference>
<dbReference type="PATRIC" id="fig|582515.4.peg.3548"/>
<evidence type="ECO:0000256" key="6">
    <source>
        <dbReference type="ARBA" id="ARBA00023125"/>
    </source>
</evidence>
<dbReference type="PROSITE" id="PS52039">
    <property type="entry name" value="TOPO_IA_2"/>
    <property type="match status" value="1"/>
</dbReference>
<dbReference type="Pfam" id="PF01751">
    <property type="entry name" value="Toprim"/>
    <property type="match status" value="1"/>
</dbReference>
<dbReference type="PRINTS" id="PR00417">
    <property type="entry name" value="PRTPISMRASEI"/>
</dbReference>
<evidence type="ECO:0000256" key="5">
    <source>
        <dbReference type="ARBA" id="ARBA00023029"/>
    </source>
</evidence>
<feature type="active site" description="O-(5'-phospho-DNA)-tyrosine intermediate" evidence="8">
    <location>
        <position position="320"/>
    </location>
</feature>
<dbReference type="Proteomes" id="UP000016960">
    <property type="component" value="Unassembled WGS sequence"/>
</dbReference>
<dbReference type="PROSITE" id="PS00396">
    <property type="entry name" value="TOPO_IA_1"/>
    <property type="match status" value="1"/>
</dbReference>
<dbReference type="InterPro" id="IPR013497">
    <property type="entry name" value="Topo_IA_cen"/>
</dbReference>
<proteinExistence type="inferred from homology"/>
<dbReference type="Pfam" id="PF13368">
    <property type="entry name" value="Toprim_C_rpt"/>
    <property type="match status" value="4"/>
</dbReference>
<comment type="caution">
    <text evidence="12">The sequence shown here is derived from an EMBL/GenBank/DDBJ whole genome shotgun (WGS) entry which is preliminary data.</text>
</comment>
<feature type="region of interest" description="Interaction with DNA" evidence="8">
    <location>
        <begin position="175"/>
        <end position="180"/>
    </location>
</feature>
<dbReference type="InParanoid" id="U5D6E6"/>
<dbReference type="HAMAP" id="MF_00952">
    <property type="entry name" value="Topoisom_1_prok"/>
    <property type="match status" value="1"/>
</dbReference>
<feature type="site" description="Interaction with DNA" evidence="8">
    <location>
        <position position="515"/>
    </location>
</feature>
<dbReference type="GO" id="GO:0006265">
    <property type="term" value="P:DNA topological change"/>
    <property type="evidence" value="ECO:0007669"/>
    <property type="project" value="UniProtKB-UniRule"/>
</dbReference>
<dbReference type="Gene3D" id="1.10.460.10">
    <property type="entry name" value="Topoisomerase I, domain 2"/>
    <property type="match status" value="1"/>
</dbReference>
<feature type="region of interest" description="Disordered" evidence="9">
    <location>
        <begin position="685"/>
        <end position="708"/>
    </location>
</feature>
<dbReference type="InterPro" id="IPR023405">
    <property type="entry name" value="Topo_IA_core_domain"/>
</dbReference>
<dbReference type="InterPro" id="IPR006171">
    <property type="entry name" value="TOPRIM_dom"/>
</dbReference>
<evidence type="ECO:0000256" key="9">
    <source>
        <dbReference type="SAM" id="MobiDB-lite"/>
    </source>
</evidence>
<keyword evidence="3" id="KW-0479">Metal-binding</keyword>
<evidence type="ECO:0000256" key="1">
    <source>
        <dbReference type="ARBA" id="ARBA00000213"/>
    </source>
</evidence>
<dbReference type="GO" id="GO:0046872">
    <property type="term" value="F:metal ion binding"/>
    <property type="evidence" value="ECO:0007669"/>
    <property type="project" value="UniProtKB-KW"/>
</dbReference>
<feature type="site" description="Interaction with DNA" evidence="8">
    <location>
        <position position="322"/>
    </location>
</feature>
<feature type="compositionally biased region" description="Low complexity" evidence="9">
    <location>
        <begin position="863"/>
        <end position="892"/>
    </location>
</feature>
<dbReference type="EC" id="5.6.2.1" evidence="8"/>
<dbReference type="SMART" id="SM00493">
    <property type="entry name" value="TOPRIM"/>
    <property type="match status" value="1"/>
</dbReference>
<organism evidence="12 13">
    <name type="scientific">Rubidibacter lacunae KORDI 51-2</name>
    <dbReference type="NCBI Taxonomy" id="582515"/>
    <lineage>
        <taxon>Bacteria</taxon>
        <taxon>Bacillati</taxon>
        <taxon>Cyanobacteriota</taxon>
        <taxon>Cyanophyceae</taxon>
        <taxon>Oscillatoriophycideae</taxon>
        <taxon>Chroococcales</taxon>
        <taxon>Aphanothecaceae</taxon>
        <taxon>Rubidibacter</taxon>
    </lineage>
</organism>
<feature type="domain" description="Topo IA-type catalytic" evidence="11">
    <location>
        <begin position="141"/>
        <end position="583"/>
    </location>
</feature>
<comment type="catalytic activity">
    <reaction evidence="1 8">
        <text>ATP-independent breakage of single-stranded DNA, followed by passage and rejoining.</text>
        <dbReference type="EC" id="5.6.2.1"/>
    </reaction>
</comment>
<accession>U5D6E6</accession>
<evidence type="ECO:0000259" key="11">
    <source>
        <dbReference type="PROSITE" id="PS52039"/>
    </source>
</evidence>
<evidence type="ECO:0000256" key="8">
    <source>
        <dbReference type="HAMAP-Rule" id="MF_00952"/>
    </source>
</evidence>
<keyword evidence="6 8" id="KW-0238">DNA-binding</keyword>
<evidence type="ECO:0000256" key="7">
    <source>
        <dbReference type="ARBA" id="ARBA00023235"/>
    </source>
</evidence>
<dbReference type="InterPro" id="IPR013825">
    <property type="entry name" value="Topo_IA_cen_sub2"/>
</dbReference>
<dbReference type="AlphaFoldDB" id="U5D6E6"/>
<dbReference type="GO" id="GO:0003677">
    <property type="term" value="F:DNA binding"/>
    <property type="evidence" value="ECO:0007669"/>
    <property type="project" value="UniProtKB-KW"/>
</dbReference>
<dbReference type="InterPro" id="IPR028612">
    <property type="entry name" value="Topoisom_1_IA"/>
</dbReference>
<evidence type="ECO:0000313" key="13">
    <source>
        <dbReference type="Proteomes" id="UP000016960"/>
    </source>
</evidence>
<gene>
    <name evidence="8" type="primary">topA</name>
    <name evidence="12" type="ORF">KR51_00031570</name>
</gene>
<dbReference type="InterPro" id="IPR013824">
    <property type="entry name" value="Topo_IA_cen_sub1"/>
</dbReference>
<dbReference type="PANTHER" id="PTHR42785:SF1">
    <property type="entry name" value="DNA TOPOISOMERASE"/>
    <property type="match status" value="1"/>
</dbReference>
<dbReference type="EMBL" id="ASSJ01000079">
    <property type="protein sequence ID" value="ERN40218.1"/>
    <property type="molecule type" value="Genomic_DNA"/>
</dbReference>
<feature type="compositionally biased region" description="Low complexity" evidence="9">
    <location>
        <begin position="907"/>
        <end position="935"/>
    </location>
</feature>